<keyword evidence="3" id="KW-1185">Reference proteome</keyword>
<reference evidence="2 3" key="1">
    <citation type="submission" date="2016-09" db="EMBL/GenBank/DDBJ databases">
        <title>Complete genome of Desulfosporosinus sp. OL.</title>
        <authorList>
            <person name="Mardanov A."/>
            <person name="Beletsky A."/>
            <person name="Panova A."/>
            <person name="Karnachuk O."/>
            <person name="Ravin N."/>
        </authorList>
    </citation>
    <scope>NUCLEOTIDE SEQUENCE [LARGE SCALE GENOMIC DNA]</scope>
    <source>
        <strain evidence="2 3">OL</strain>
    </source>
</reference>
<dbReference type="AlphaFoldDB" id="A0A1Q8R3C2"/>
<gene>
    <name evidence="2" type="ORF">DSOL_0158</name>
</gene>
<dbReference type="InterPro" id="IPR036866">
    <property type="entry name" value="RibonucZ/Hydroxyglut_hydro"/>
</dbReference>
<dbReference type="PANTHER" id="PTHR47619:SF1">
    <property type="entry name" value="EXODEOXYRIBONUCLEASE WALJ"/>
    <property type="match status" value="1"/>
</dbReference>
<feature type="domain" description="Metallo-beta-lactamase" evidence="1">
    <location>
        <begin position="11"/>
        <end position="195"/>
    </location>
</feature>
<dbReference type="OrthoDB" id="9781189at2"/>
<sequence length="269" mass="30107">MHFTTLASGSSGNSILVGENSRHFLVDCGISGKSLLHNLSQVNILDSELEGIVVTHEHVDHIRGVGVLARKLKIPIYATAGLWEAMGSCLGKLAENQCIEVQDSFSCAGLEVKLYPTSHDSRESYGLKVSRPKRQDKMHLAIGIATDSGVITEEMHRHLKGCDAFVVEANYDDKQLWNGSYPWYLKKRISGQYGHLENRQLAEGLSEWIEENTQRVVLAHLSEENNTPQIALSTVTRILRELNTARKCPDVQVQVAPRYTPHELIRLRE</sequence>
<dbReference type="InterPro" id="IPR001279">
    <property type="entry name" value="Metallo-B-lactamas"/>
</dbReference>
<dbReference type="STRING" id="1888891.DSOL_0158"/>
<dbReference type="SMART" id="SM00849">
    <property type="entry name" value="Lactamase_B"/>
    <property type="match status" value="1"/>
</dbReference>
<dbReference type="Pfam" id="PF12706">
    <property type="entry name" value="Lactamase_B_2"/>
    <property type="match status" value="1"/>
</dbReference>
<protein>
    <submittedName>
        <fullName evidence="2">Zn-dependent hydrolase (Beta-lactamase superfamily)</fullName>
    </submittedName>
</protein>
<dbReference type="InterPro" id="IPR052533">
    <property type="entry name" value="WalJ/YycJ-like"/>
</dbReference>
<dbReference type="Proteomes" id="UP000186102">
    <property type="component" value="Unassembled WGS sequence"/>
</dbReference>
<accession>A0A1Q8R3C2</accession>
<evidence type="ECO:0000259" key="1">
    <source>
        <dbReference type="SMART" id="SM00849"/>
    </source>
</evidence>
<evidence type="ECO:0000313" key="3">
    <source>
        <dbReference type="Proteomes" id="UP000186102"/>
    </source>
</evidence>
<dbReference type="PANTHER" id="PTHR47619">
    <property type="entry name" value="METALLO-HYDROLASE YYCJ-RELATED"/>
    <property type="match status" value="1"/>
</dbReference>
<name>A0A1Q8R3C2_9FIRM</name>
<organism evidence="2 3">
    <name type="scientific">Desulfosporosinus metallidurans</name>
    <dbReference type="NCBI Taxonomy" id="1888891"/>
    <lineage>
        <taxon>Bacteria</taxon>
        <taxon>Bacillati</taxon>
        <taxon>Bacillota</taxon>
        <taxon>Clostridia</taxon>
        <taxon>Eubacteriales</taxon>
        <taxon>Desulfitobacteriaceae</taxon>
        <taxon>Desulfosporosinus</taxon>
    </lineage>
</organism>
<dbReference type="EMBL" id="MLBF01000001">
    <property type="protein sequence ID" value="OLN33980.1"/>
    <property type="molecule type" value="Genomic_DNA"/>
</dbReference>
<dbReference type="SUPFAM" id="SSF56281">
    <property type="entry name" value="Metallo-hydrolase/oxidoreductase"/>
    <property type="match status" value="1"/>
</dbReference>
<comment type="caution">
    <text evidence="2">The sequence shown here is derived from an EMBL/GenBank/DDBJ whole genome shotgun (WGS) entry which is preliminary data.</text>
</comment>
<evidence type="ECO:0000313" key="2">
    <source>
        <dbReference type="EMBL" id="OLN33980.1"/>
    </source>
</evidence>
<keyword evidence="2" id="KW-0378">Hydrolase</keyword>
<proteinExistence type="predicted"/>
<dbReference type="RefSeq" id="WP_075362997.1">
    <property type="nucleotide sequence ID" value="NZ_MLBF01000001.1"/>
</dbReference>
<dbReference type="Gene3D" id="3.60.15.10">
    <property type="entry name" value="Ribonuclease Z/Hydroxyacylglutathione hydrolase-like"/>
    <property type="match status" value="1"/>
</dbReference>
<dbReference type="GO" id="GO:0016787">
    <property type="term" value="F:hydrolase activity"/>
    <property type="evidence" value="ECO:0007669"/>
    <property type="project" value="UniProtKB-KW"/>
</dbReference>